<dbReference type="Proteomes" id="UP001190700">
    <property type="component" value="Unassembled WGS sequence"/>
</dbReference>
<gene>
    <name evidence="8" type="ORF">CYMTET_35254</name>
</gene>
<keyword evidence="9" id="KW-1185">Reference proteome</keyword>
<dbReference type="InterPro" id="IPR019440">
    <property type="entry name" value="MAU2"/>
</dbReference>
<evidence type="ECO:0000256" key="7">
    <source>
        <dbReference type="ARBA" id="ARBA00023306"/>
    </source>
</evidence>
<comment type="caution">
    <text evidence="8">The sequence shown here is derived from an EMBL/GenBank/DDBJ whole genome shotgun (WGS) entry which is preliminary data.</text>
</comment>
<comment type="similarity">
    <text evidence="2">Belongs to the SCC4/mau-2 family.</text>
</comment>
<keyword evidence="7" id="KW-0131">Cell cycle</keyword>
<accession>A0AAE0F9I3</accession>
<dbReference type="GO" id="GO:0007059">
    <property type="term" value="P:chromosome segregation"/>
    <property type="evidence" value="ECO:0007669"/>
    <property type="project" value="UniProtKB-KW"/>
</dbReference>
<keyword evidence="8" id="KW-0808">Transferase</keyword>
<evidence type="ECO:0000256" key="4">
    <source>
        <dbReference type="ARBA" id="ARBA00022776"/>
    </source>
</evidence>
<dbReference type="GO" id="GO:0008483">
    <property type="term" value="F:transaminase activity"/>
    <property type="evidence" value="ECO:0007669"/>
    <property type="project" value="UniProtKB-KW"/>
</dbReference>
<dbReference type="AlphaFoldDB" id="A0AAE0F9I3"/>
<feature type="non-terminal residue" evidence="8">
    <location>
        <position position="512"/>
    </location>
</feature>
<evidence type="ECO:0000256" key="2">
    <source>
        <dbReference type="ARBA" id="ARBA00008585"/>
    </source>
</evidence>
<dbReference type="GO" id="GO:0005634">
    <property type="term" value="C:nucleus"/>
    <property type="evidence" value="ECO:0007669"/>
    <property type="project" value="UniProtKB-SubCell"/>
</dbReference>
<comment type="subcellular location">
    <subcellularLocation>
        <location evidence="1">Nucleus</location>
    </subcellularLocation>
</comment>
<organism evidence="8 9">
    <name type="scientific">Cymbomonas tetramitiformis</name>
    <dbReference type="NCBI Taxonomy" id="36881"/>
    <lineage>
        <taxon>Eukaryota</taxon>
        <taxon>Viridiplantae</taxon>
        <taxon>Chlorophyta</taxon>
        <taxon>Pyramimonadophyceae</taxon>
        <taxon>Pyramimonadales</taxon>
        <taxon>Pyramimonadaceae</taxon>
        <taxon>Cymbomonas</taxon>
    </lineage>
</organism>
<keyword evidence="8" id="KW-0032">Aminotransferase</keyword>
<keyword evidence="6" id="KW-0539">Nucleus</keyword>
<dbReference type="PANTHER" id="PTHR21394">
    <property type="entry name" value="MAU2 CHROMATID COHESION FACTOR HOMOLOG"/>
    <property type="match status" value="1"/>
</dbReference>
<reference evidence="8 9" key="1">
    <citation type="journal article" date="2015" name="Genome Biol. Evol.">
        <title>Comparative Genomics of a Bacterivorous Green Alga Reveals Evolutionary Causalities and Consequences of Phago-Mixotrophic Mode of Nutrition.</title>
        <authorList>
            <person name="Burns J.A."/>
            <person name="Paasch A."/>
            <person name="Narechania A."/>
            <person name="Kim E."/>
        </authorList>
    </citation>
    <scope>NUCLEOTIDE SEQUENCE [LARGE SCALE GENOMIC DNA]</scope>
    <source>
        <strain evidence="8 9">PLY_AMNH</strain>
    </source>
</reference>
<keyword evidence="3" id="KW-0132">Cell division</keyword>
<evidence type="ECO:0000313" key="8">
    <source>
        <dbReference type="EMBL" id="KAK3255568.1"/>
    </source>
</evidence>
<dbReference type="GO" id="GO:0007064">
    <property type="term" value="P:mitotic sister chromatid cohesion"/>
    <property type="evidence" value="ECO:0007669"/>
    <property type="project" value="InterPro"/>
</dbReference>
<protein>
    <submittedName>
        <fullName evidence="8">Histidinol-phosphate aminotransferase</fullName>
    </submittedName>
</protein>
<sequence>MGLHGAGGVAAIAPARSLRGGGHCACTELEGWRPLRLHGAGAAIAPARSWGGHCASTELEGWRPLARRTGWRGGGHCACWDSRRPQLFPLPSPTREQPSTRGKIGEAGLVPMMGAVWLGQLNVGGPVTQLAIKEGLASAVTAGRLLVHFQAYEWMCPTGLQALTHWVLAAGHRPAGHFQESSEHLELALRAVDGGLQSLGLLKGDIQEMTVMGAHSWLSLGLLKTNILEGMCSSSLTEMKLDRFQQAMQLLIAHIETWKEVNRVGAKRGDGGVSGGSDGELRSCPGSSIVHLLLGLYSQTLQLHAETQRHLILASECTPPAPLPSPVAVLDPAHMGTGRSRLLALLHLTLAYLGLATPEARSKAQDTITAINRHVEEEPGQGAAEEAAVLMVAGLAKGAAGDSVAARSKATEALKLAHRTLGNIQMVAQCLCIIANINCVSGGTRQEVEAHLNNARILARNVHGDLPTQIKVLLAPTLAHLGILRRAKLRPERISGFLAAPSSDPRASRDSS</sequence>
<proteinExistence type="inferred from homology"/>
<evidence type="ECO:0000256" key="1">
    <source>
        <dbReference type="ARBA" id="ARBA00004123"/>
    </source>
</evidence>
<evidence type="ECO:0000313" key="9">
    <source>
        <dbReference type="Proteomes" id="UP001190700"/>
    </source>
</evidence>
<evidence type="ECO:0000256" key="5">
    <source>
        <dbReference type="ARBA" id="ARBA00022829"/>
    </source>
</evidence>
<dbReference type="GO" id="GO:0051301">
    <property type="term" value="P:cell division"/>
    <property type="evidence" value="ECO:0007669"/>
    <property type="project" value="UniProtKB-KW"/>
</dbReference>
<evidence type="ECO:0000256" key="3">
    <source>
        <dbReference type="ARBA" id="ARBA00022618"/>
    </source>
</evidence>
<name>A0AAE0F9I3_9CHLO</name>
<keyword evidence="4" id="KW-0498">Mitosis</keyword>
<keyword evidence="5" id="KW-0159">Chromosome partition</keyword>
<dbReference type="EMBL" id="LGRX02022482">
    <property type="protein sequence ID" value="KAK3255568.1"/>
    <property type="molecule type" value="Genomic_DNA"/>
</dbReference>
<evidence type="ECO:0000256" key="6">
    <source>
        <dbReference type="ARBA" id="ARBA00023242"/>
    </source>
</evidence>